<dbReference type="SUPFAM" id="SSF54197">
    <property type="entry name" value="HIT-like"/>
    <property type="match status" value="1"/>
</dbReference>
<dbReference type="Proteomes" id="UP000887229">
    <property type="component" value="Unassembled WGS sequence"/>
</dbReference>
<dbReference type="GO" id="GO:0016787">
    <property type="term" value="F:hydrolase activity"/>
    <property type="evidence" value="ECO:0007669"/>
    <property type="project" value="UniProtKB-KW"/>
</dbReference>
<evidence type="ECO:0000256" key="1">
    <source>
        <dbReference type="ARBA" id="ARBA00022741"/>
    </source>
</evidence>
<dbReference type="PANTHER" id="PTHR12486">
    <property type="entry name" value="APRATAXIN-RELATED"/>
    <property type="match status" value="1"/>
</dbReference>
<proteinExistence type="predicted"/>
<dbReference type="AlphaFoldDB" id="A0A9P8CMI0"/>
<sequence length="171" mass="20602">METLFRAWSYLSNLEWTERAQSDCKFCDHSKLKPIYQDNLVIAFENIRLGGRHHWLITPLQHIRDIEVLGTKDLPLLLHIDKVKKLLLDRHCPDHKNWTIHSGYHRGRRPISLLNGFYWPDIISIHHLHLHVIVEPFWTLWLFKYPTWLPFMWKSDRQVVQQVERAKLKGD</sequence>
<dbReference type="Gene3D" id="3.30.428.10">
    <property type="entry name" value="HIT-like"/>
    <property type="match status" value="1"/>
</dbReference>
<reference evidence="3" key="1">
    <citation type="journal article" date="2021" name="IMA Fungus">
        <title>Genomic characterization of three marine fungi, including Emericellopsis atlantica sp. nov. with signatures of a generalist lifestyle and marine biomass degradation.</title>
        <authorList>
            <person name="Hagestad O.C."/>
            <person name="Hou L."/>
            <person name="Andersen J.H."/>
            <person name="Hansen E.H."/>
            <person name="Altermark B."/>
            <person name="Li C."/>
            <person name="Kuhnert E."/>
            <person name="Cox R.J."/>
            <person name="Crous P.W."/>
            <person name="Spatafora J.W."/>
            <person name="Lail K."/>
            <person name="Amirebrahimi M."/>
            <person name="Lipzen A."/>
            <person name="Pangilinan J."/>
            <person name="Andreopoulos W."/>
            <person name="Hayes R.D."/>
            <person name="Ng V."/>
            <person name="Grigoriev I.V."/>
            <person name="Jackson S.A."/>
            <person name="Sutton T.D.S."/>
            <person name="Dobson A.D.W."/>
            <person name="Rama T."/>
        </authorList>
    </citation>
    <scope>NUCLEOTIDE SEQUENCE</scope>
    <source>
        <strain evidence="3">TS7</strain>
    </source>
</reference>
<dbReference type="RefSeq" id="XP_046116658.1">
    <property type="nucleotide sequence ID" value="XM_046258252.1"/>
</dbReference>
<evidence type="ECO:0000256" key="2">
    <source>
        <dbReference type="ARBA" id="ARBA00022801"/>
    </source>
</evidence>
<protein>
    <recommendedName>
        <fullName evidence="5">HIT domain-containing protein</fullName>
    </recommendedName>
</protein>
<keyword evidence="1" id="KW-0547">Nucleotide-binding</keyword>
<keyword evidence="2" id="KW-0378">Hydrolase</keyword>
<dbReference type="Pfam" id="PF11969">
    <property type="entry name" value="DcpS_C"/>
    <property type="match status" value="1"/>
</dbReference>
<name>A0A9P8CMI0_9HYPO</name>
<accession>A0A9P8CMI0</accession>
<keyword evidence="4" id="KW-1185">Reference proteome</keyword>
<dbReference type="EMBL" id="MU251261">
    <property type="protein sequence ID" value="KAG9252734.1"/>
    <property type="molecule type" value="Genomic_DNA"/>
</dbReference>
<dbReference type="GeneID" id="70289155"/>
<dbReference type="InterPro" id="IPR036265">
    <property type="entry name" value="HIT-like_sf"/>
</dbReference>
<dbReference type="GO" id="GO:0000166">
    <property type="term" value="F:nucleotide binding"/>
    <property type="evidence" value="ECO:0007669"/>
    <property type="project" value="UniProtKB-KW"/>
</dbReference>
<dbReference type="OrthoDB" id="5133390at2759"/>
<organism evidence="3 4">
    <name type="scientific">Emericellopsis atlantica</name>
    <dbReference type="NCBI Taxonomy" id="2614577"/>
    <lineage>
        <taxon>Eukaryota</taxon>
        <taxon>Fungi</taxon>
        <taxon>Dikarya</taxon>
        <taxon>Ascomycota</taxon>
        <taxon>Pezizomycotina</taxon>
        <taxon>Sordariomycetes</taxon>
        <taxon>Hypocreomycetidae</taxon>
        <taxon>Hypocreales</taxon>
        <taxon>Bionectriaceae</taxon>
        <taxon>Emericellopsis</taxon>
    </lineage>
</organism>
<gene>
    <name evidence="3" type="ORF">F5Z01DRAFT_224310</name>
</gene>
<evidence type="ECO:0000313" key="4">
    <source>
        <dbReference type="Proteomes" id="UP000887229"/>
    </source>
</evidence>
<dbReference type="PANTHER" id="PTHR12486:SF5">
    <property type="entry name" value="ADENOSINE 5'-MONOPHOSPHORAMIDASE HINT3"/>
    <property type="match status" value="1"/>
</dbReference>
<comment type="caution">
    <text evidence="3">The sequence shown here is derived from an EMBL/GenBank/DDBJ whole genome shotgun (WGS) entry which is preliminary data.</text>
</comment>
<evidence type="ECO:0008006" key="5">
    <source>
        <dbReference type="Google" id="ProtNLM"/>
    </source>
</evidence>
<evidence type="ECO:0000313" key="3">
    <source>
        <dbReference type="EMBL" id="KAG9252734.1"/>
    </source>
</evidence>